<dbReference type="SMART" id="SM00181">
    <property type="entry name" value="EGF"/>
    <property type="match status" value="4"/>
</dbReference>
<keyword evidence="6" id="KW-1015">Disulfide bond</keyword>
<protein>
    <recommendedName>
        <fullName evidence="10">EGF-like domain-containing protein</fullName>
    </recommendedName>
</protein>
<keyword evidence="4" id="KW-0732">Signal</keyword>
<feature type="compositionally biased region" description="Basic residues" evidence="9">
    <location>
        <begin position="259"/>
        <end position="268"/>
    </location>
</feature>
<dbReference type="GO" id="GO:0005509">
    <property type="term" value="F:calcium ion binding"/>
    <property type="evidence" value="ECO:0007669"/>
    <property type="project" value="InterPro"/>
</dbReference>
<dbReference type="PANTHER" id="PTHR47333">
    <property type="entry name" value="VON WILLEBRAND FACTOR C AND EGF DOMAIN-CONTAINING PROTEIN"/>
    <property type="match status" value="1"/>
</dbReference>
<dbReference type="Pfam" id="PF12662">
    <property type="entry name" value="cEGF"/>
    <property type="match status" value="2"/>
</dbReference>
<organism evidence="11 12">
    <name type="scientific">Desmophyllum pertusum</name>
    <dbReference type="NCBI Taxonomy" id="174260"/>
    <lineage>
        <taxon>Eukaryota</taxon>
        <taxon>Metazoa</taxon>
        <taxon>Cnidaria</taxon>
        <taxon>Anthozoa</taxon>
        <taxon>Hexacorallia</taxon>
        <taxon>Scleractinia</taxon>
        <taxon>Caryophylliina</taxon>
        <taxon>Caryophylliidae</taxon>
        <taxon>Desmophyllum</taxon>
    </lineage>
</organism>
<evidence type="ECO:0000256" key="3">
    <source>
        <dbReference type="ARBA" id="ARBA00022536"/>
    </source>
</evidence>
<dbReference type="FunFam" id="2.10.25.10:FF:000010">
    <property type="entry name" value="Pro-epidermal growth factor"/>
    <property type="match status" value="2"/>
</dbReference>
<evidence type="ECO:0000256" key="5">
    <source>
        <dbReference type="ARBA" id="ARBA00022737"/>
    </source>
</evidence>
<feature type="compositionally biased region" description="Low complexity" evidence="9">
    <location>
        <begin position="277"/>
        <end position="292"/>
    </location>
</feature>
<evidence type="ECO:0000313" key="12">
    <source>
        <dbReference type="Proteomes" id="UP001163046"/>
    </source>
</evidence>
<evidence type="ECO:0000256" key="7">
    <source>
        <dbReference type="ARBA" id="ARBA00023180"/>
    </source>
</evidence>
<dbReference type="InterPro" id="IPR009030">
    <property type="entry name" value="Growth_fac_rcpt_cys_sf"/>
</dbReference>
<dbReference type="PROSITE" id="PS01186">
    <property type="entry name" value="EGF_2"/>
    <property type="match status" value="3"/>
</dbReference>
<comment type="subcellular location">
    <subcellularLocation>
        <location evidence="1">Secreted</location>
    </subcellularLocation>
</comment>
<evidence type="ECO:0000256" key="4">
    <source>
        <dbReference type="ARBA" id="ARBA00022729"/>
    </source>
</evidence>
<feature type="compositionally biased region" description="Polar residues" evidence="9">
    <location>
        <begin position="327"/>
        <end position="336"/>
    </location>
</feature>
<comment type="caution">
    <text evidence="11">The sequence shown here is derived from an EMBL/GenBank/DDBJ whole genome shotgun (WGS) entry which is preliminary data.</text>
</comment>
<keyword evidence="12" id="KW-1185">Reference proteome</keyword>
<evidence type="ECO:0000256" key="1">
    <source>
        <dbReference type="ARBA" id="ARBA00004613"/>
    </source>
</evidence>
<dbReference type="InterPro" id="IPR018097">
    <property type="entry name" value="EGF_Ca-bd_CS"/>
</dbReference>
<gene>
    <name evidence="11" type="ORF">OS493_015393</name>
</gene>
<reference evidence="11" key="1">
    <citation type="submission" date="2023-01" db="EMBL/GenBank/DDBJ databases">
        <title>Genome assembly of the deep-sea coral Lophelia pertusa.</title>
        <authorList>
            <person name="Herrera S."/>
            <person name="Cordes E."/>
        </authorList>
    </citation>
    <scope>NUCLEOTIDE SEQUENCE</scope>
    <source>
        <strain evidence="11">USNM1676648</strain>
        <tissue evidence="11">Polyp</tissue>
    </source>
</reference>
<evidence type="ECO:0000256" key="6">
    <source>
        <dbReference type="ARBA" id="ARBA00023157"/>
    </source>
</evidence>
<name>A0A9W9Z0Q2_9CNID</name>
<feature type="domain" description="EGF-like" evidence="10">
    <location>
        <begin position="144"/>
        <end position="184"/>
    </location>
</feature>
<dbReference type="FunFam" id="2.10.25.10:FF:000240">
    <property type="entry name" value="Vitamin K-dependent protein S"/>
    <property type="match status" value="2"/>
</dbReference>
<feature type="region of interest" description="Disordered" evidence="9">
    <location>
        <begin position="244"/>
        <end position="336"/>
    </location>
</feature>
<dbReference type="EMBL" id="MU826833">
    <property type="protein sequence ID" value="KAJ7372937.1"/>
    <property type="molecule type" value="Genomic_DNA"/>
</dbReference>
<dbReference type="InterPro" id="IPR001881">
    <property type="entry name" value="EGF-like_Ca-bd_dom"/>
</dbReference>
<evidence type="ECO:0000256" key="2">
    <source>
        <dbReference type="ARBA" id="ARBA00022525"/>
    </source>
</evidence>
<keyword evidence="3 8" id="KW-0245">EGF-like domain</keyword>
<evidence type="ECO:0000256" key="8">
    <source>
        <dbReference type="PROSITE-ProRule" id="PRU00076"/>
    </source>
</evidence>
<proteinExistence type="predicted"/>
<evidence type="ECO:0000259" key="10">
    <source>
        <dbReference type="PROSITE" id="PS50026"/>
    </source>
</evidence>
<evidence type="ECO:0000313" key="11">
    <source>
        <dbReference type="EMBL" id="KAJ7372937.1"/>
    </source>
</evidence>
<evidence type="ECO:0000256" key="9">
    <source>
        <dbReference type="SAM" id="MobiDB-lite"/>
    </source>
</evidence>
<keyword evidence="5" id="KW-0677">Repeat</keyword>
<keyword evidence="2" id="KW-0964">Secreted</keyword>
<feature type="domain" description="EGF-like" evidence="10">
    <location>
        <begin position="12"/>
        <end position="52"/>
    </location>
</feature>
<dbReference type="Pfam" id="PF14670">
    <property type="entry name" value="FXa_inhibition"/>
    <property type="match status" value="1"/>
</dbReference>
<sequence>MYKLIFLNAGQDIDECLSSNGFCTHQCVNTAGSYRCECSTGFYLDSNGRSCSDYPDCLLSHGCQHTCNNFLGSFFCSCRSGYALNNDNRTCSDEDECTPVYVASLNKTVISAGCDQLCHNTLGNYTCSCNQGYQLLYDGKRCRDINECRTGAHSCEHNCHNTPGSYGCSCFHGYKLRADMRVCQGHPEAAAFTTIRLEGVSAISNIEYADEGLCVWKSYKIGRGKLIQWEKLNVQPNAEVSGLSAVDRGTNGENTHFKTIVRSKKPKIPPKQGNTTDPSDSPSFDESSSDESNVSLFPCPEEGSKRRLPDGTSGIDEEADNAERESTCTSRAHLSV</sequence>
<dbReference type="PANTHER" id="PTHR47333:SF4">
    <property type="entry name" value="EGF-LIKE DOMAIN-CONTAINING PROTEIN"/>
    <property type="match status" value="1"/>
</dbReference>
<dbReference type="CDD" id="cd00054">
    <property type="entry name" value="EGF_CA"/>
    <property type="match status" value="1"/>
</dbReference>
<dbReference type="Proteomes" id="UP001163046">
    <property type="component" value="Unassembled WGS sequence"/>
</dbReference>
<dbReference type="OrthoDB" id="5990244at2759"/>
<dbReference type="Gene3D" id="2.10.25.10">
    <property type="entry name" value="Laminin"/>
    <property type="match status" value="4"/>
</dbReference>
<dbReference type="GO" id="GO:0005576">
    <property type="term" value="C:extracellular region"/>
    <property type="evidence" value="ECO:0007669"/>
    <property type="project" value="UniProtKB-SubCell"/>
</dbReference>
<comment type="caution">
    <text evidence="8">Lacks conserved residue(s) required for the propagation of feature annotation.</text>
</comment>
<dbReference type="SUPFAM" id="SSF57184">
    <property type="entry name" value="Growth factor receptor domain"/>
    <property type="match status" value="1"/>
</dbReference>
<dbReference type="InterPro" id="IPR000742">
    <property type="entry name" value="EGF"/>
</dbReference>
<dbReference type="SUPFAM" id="SSF57196">
    <property type="entry name" value="EGF/Laminin"/>
    <property type="match status" value="1"/>
</dbReference>
<keyword evidence="7" id="KW-0325">Glycoprotein</keyword>
<accession>A0A9W9Z0Q2</accession>
<dbReference type="PROSITE" id="PS50026">
    <property type="entry name" value="EGF_3"/>
    <property type="match status" value="2"/>
</dbReference>
<dbReference type="InterPro" id="IPR000152">
    <property type="entry name" value="EGF-type_Asp/Asn_hydroxyl_site"/>
</dbReference>
<dbReference type="InterPro" id="IPR026823">
    <property type="entry name" value="cEGF"/>
</dbReference>
<dbReference type="SMART" id="SM00179">
    <property type="entry name" value="EGF_CA"/>
    <property type="match status" value="4"/>
</dbReference>
<dbReference type="PROSITE" id="PS00010">
    <property type="entry name" value="ASX_HYDROXYL"/>
    <property type="match status" value="2"/>
</dbReference>
<dbReference type="InterPro" id="IPR052080">
    <property type="entry name" value="vWF_C/EGF_Fibrillin"/>
</dbReference>
<dbReference type="PROSITE" id="PS01187">
    <property type="entry name" value="EGF_CA"/>
    <property type="match status" value="1"/>
</dbReference>
<dbReference type="AlphaFoldDB" id="A0A9W9Z0Q2"/>